<evidence type="ECO:0000256" key="3">
    <source>
        <dbReference type="ARBA" id="ARBA00022723"/>
    </source>
</evidence>
<dbReference type="InterPro" id="IPR013482">
    <property type="entry name" value="Molybde_CF_guanTrfase"/>
</dbReference>
<comment type="caution">
    <text evidence="9">The sequence shown here is derived from an EMBL/GenBank/DDBJ whole genome shotgun (WGS) entry which is preliminary data.</text>
</comment>
<dbReference type="EMBL" id="LNQE01001842">
    <property type="protein sequence ID" value="KUG04664.1"/>
    <property type="molecule type" value="Genomic_DNA"/>
</dbReference>
<dbReference type="SUPFAM" id="SSF53448">
    <property type="entry name" value="Nucleotide-diphospho-sugar transferases"/>
    <property type="match status" value="1"/>
</dbReference>
<feature type="domain" description="MobA-like NTP transferase" evidence="8">
    <location>
        <begin position="5"/>
        <end position="148"/>
    </location>
</feature>
<dbReference type="GO" id="GO:0046872">
    <property type="term" value="F:metal ion binding"/>
    <property type="evidence" value="ECO:0007669"/>
    <property type="project" value="UniProtKB-KW"/>
</dbReference>
<sequence>MRASGVILSGGRSSRMNFNKAFAEICGRSVLEIIIEKFIKHFDDLMIITNEPELYHGMGPAVYTDVYPHMGPMAGIHSGLYHSRYDTIFLLGCDMPFINMDLALYMLDNCTGYDCVVPVIDNKLQPLYAVYNSSCLPALIDCLENNKLKLTRFVDSLNTRYLYENEVKSFGEVESMFFNVNDKAALKRAQELSGG</sequence>
<reference evidence="9" key="1">
    <citation type="journal article" date="2015" name="Proc. Natl. Acad. Sci. U.S.A.">
        <title>Networks of energetic and metabolic interactions define dynamics in microbial communities.</title>
        <authorList>
            <person name="Embree M."/>
            <person name="Liu J.K."/>
            <person name="Al-Bassam M.M."/>
            <person name="Zengler K."/>
        </authorList>
    </citation>
    <scope>NUCLEOTIDE SEQUENCE</scope>
</reference>
<evidence type="ECO:0000256" key="5">
    <source>
        <dbReference type="ARBA" id="ARBA00022842"/>
    </source>
</evidence>
<dbReference type="AlphaFoldDB" id="A0A0W8E7Q3"/>
<keyword evidence="2" id="KW-0808">Transferase</keyword>
<accession>A0A0W8E7Q3</accession>
<name>A0A0W8E7Q3_9ZZZZ</name>
<dbReference type="Pfam" id="PF12804">
    <property type="entry name" value="NTP_transf_3"/>
    <property type="match status" value="1"/>
</dbReference>
<proteinExistence type="inferred from homology"/>
<evidence type="ECO:0000256" key="6">
    <source>
        <dbReference type="ARBA" id="ARBA00023134"/>
    </source>
</evidence>
<keyword evidence="3" id="KW-0479">Metal-binding</keyword>
<gene>
    <name evidence="9" type="ORF">ASZ90_017803</name>
</gene>
<organism evidence="9">
    <name type="scientific">hydrocarbon metagenome</name>
    <dbReference type="NCBI Taxonomy" id="938273"/>
    <lineage>
        <taxon>unclassified sequences</taxon>
        <taxon>metagenomes</taxon>
        <taxon>ecological metagenomes</taxon>
    </lineage>
</organism>
<protein>
    <submittedName>
        <fullName evidence="9">Molybdopterin-guanine dinucleotide biosynthesis protein moba</fullName>
    </submittedName>
</protein>
<dbReference type="InterPro" id="IPR025877">
    <property type="entry name" value="MobA-like_NTP_Trfase"/>
</dbReference>
<dbReference type="PANTHER" id="PTHR19136">
    <property type="entry name" value="MOLYBDENUM COFACTOR GUANYLYLTRANSFERASE"/>
    <property type="match status" value="1"/>
</dbReference>
<evidence type="ECO:0000256" key="2">
    <source>
        <dbReference type="ARBA" id="ARBA00022679"/>
    </source>
</evidence>
<dbReference type="HAMAP" id="MF_00316">
    <property type="entry name" value="MobA"/>
    <property type="match status" value="1"/>
</dbReference>
<keyword evidence="7" id="KW-0501">Molybdenum cofactor biosynthesis</keyword>
<evidence type="ECO:0000256" key="1">
    <source>
        <dbReference type="ARBA" id="ARBA00022490"/>
    </source>
</evidence>
<evidence type="ECO:0000256" key="4">
    <source>
        <dbReference type="ARBA" id="ARBA00022741"/>
    </source>
</evidence>
<dbReference type="PANTHER" id="PTHR19136:SF81">
    <property type="entry name" value="MOLYBDENUM COFACTOR GUANYLYLTRANSFERASE"/>
    <property type="match status" value="1"/>
</dbReference>
<keyword evidence="4" id="KW-0547">Nucleotide-binding</keyword>
<dbReference type="GO" id="GO:0006777">
    <property type="term" value="P:Mo-molybdopterin cofactor biosynthetic process"/>
    <property type="evidence" value="ECO:0007669"/>
    <property type="project" value="UniProtKB-KW"/>
</dbReference>
<dbReference type="InterPro" id="IPR029044">
    <property type="entry name" value="Nucleotide-diphossugar_trans"/>
</dbReference>
<keyword evidence="6" id="KW-0342">GTP-binding</keyword>
<dbReference type="GO" id="GO:0005525">
    <property type="term" value="F:GTP binding"/>
    <property type="evidence" value="ECO:0007669"/>
    <property type="project" value="UniProtKB-KW"/>
</dbReference>
<keyword evidence="1" id="KW-0963">Cytoplasm</keyword>
<evidence type="ECO:0000313" key="9">
    <source>
        <dbReference type="EMBL" id="KUG04664.1"/>
    </source>
</evidence>
<dbReference type="GO" id="GO:0016779">
    <property type="term" value="F:nucleotidyltransferase activity"/>
    <property type="evidence" value="ECO:0007669"/>
    <property type="project" value="TreeGrafter"/>
</dbReference>
<dbReference type="Gene3D" id="3.90.550.10">
    <property type="entry name" value="Spore Coat Polysaccharide Biosynthesis Protein SpsA, Chain A"/>
    <property type="match status" value="1"/>
</dbReference>
<keyword evidence="5" id="KW-0460">Magnesium</keyword>
<evidence type="ECO:0000259" key="8">
    <source>
        <dbReference type="Pfam" id="PF12804"/>
    </source>
</evidence>
<evidence type="ECO:0000256" key="7">
    <source>
        <dbReference type="ARBA" id="ARBA00023150"/>
    </source>
</evidence>
<dbReference type="CDD" id="cd02503">
    <property type="entry name" value="MobA"/>
    <property type="match status" value="1"/>
</dbReference>